<feature type="transmembrane region" description="Helical" evidence="1">
    <location>
        <begin position="21"/>
        <end position="42"/>
    </location>
</feature>
<accession>A0A9X2NQS8</accession>
<gene>
    <name evidence="2" type="ORF">M8542_49505</name>
</gene>
<feature type="transmembrane region" description="Helical" evidence="1">
    <location>
        <begin position="48"/>
        <end position="68"/>
    </location>
</feature>
<name>A0A9X2NQS8_9PSEU</name>
<keyword evidence="1" id="KW-1133">Transmembrane helix</keyword>
<comment type="caution">
    <text evidence="2">The sequence shown here is derived from an EMBL/GenBank/DDBJ whole genome shotgun (WGS) entry which is preliminary data.</text>
</comment>
<organism evidence="2 3">
    <name type="scientific">Amycolatopsis iheyensis</name>
    <dbReference type="NCBI Taxonomy" id="2945988"/>
    <lineage>
        <taxon>Bacteria</taxon>
        <taxon>Bacillati</taxon>
        <taxon>Actinomycetota</taxon>
        <taxon>Actinomycetes</taxon>
        <taxon>Pseudonocardiales</taxon>
        <taxon>Pseudonocardiaceae</taxon>
        <taxon>Amycolatopsis</taxon>
    </lineage>
</organism>
<evidence type="ECO:0000313" key="2">
    <source>
        <dbReference type="EMBL" id="MCR6490845.1"/>
    </source>
</evidence>
<keyword evidence="3" id="KW-1185">Reference proteome</keyword>
<dbReference type="EMBL" id="JAMXQV010000061">
    <property type="protein sequence ID" value="MCR6490845.1"/>
    <property type="molecule type" value="Genomic_DNA"/>
</dbReference>
<sequence>MTRSHPHPASTSTGGTTKNRWTQVGIALAFALVVAGGARIAFELTSTMMTHLALVGAWMMFALGLAYAGVRIRPSLGGALFAGCGIGALLVVFFGGMQMFA</sequence>
<evidence type="ECO:0000313" key="3">
    <source>
        <dbReference type="Proteomes" id="UP001144096"/>
    </source>
</evidence>
<protein>
    <submittedName>
        <fullName evidence="2">Uncharacterized protein</fullName>
    </submittedName>
</protein>
<dbReference type="Proteomes" id="UP001144096">
    <property type="component" value="Unassembled WGS sequence"/>
</dbReference>
<keyword evidence="1" id="KW-0812">Transmembrane</keyword>
<evidence type="ECO:0000256" key="1">
    <source>
        <dbReference type="SAM" id="Phobius"/>
    </source>
</evidence>
<reference evidence="2" key="1">
    <citation type="submission" date="2022-06" db="EMBL/GenBank/DDBJ databases">
        <title>Amycolatopsis iheyaensis sp. nov., a new species of the genus Amycolatopsis isolated from soil in Iheya island, Japan.</title>
        <authorList>
            <person name="Ngamcharungchit C."/>
            <person name="Kanto H."/>
            <person name="Take A."/>
            <person name="Intra B."/>
            <person name="Matsumoto A."/>
            <person name="Panbangred W."/>
            <person name="Inahashi Y."/>
        </authorList>
    </citation>
    <scope>NUCLEOTIDE SEQUENCE</scope>
    <source>
        <strain evidence="2">OK19-0408</strain>
    </source>
</reference>
<dbReference type="AlphaFoldDB" id="A0A9X2NQS8"/>
<dbReference type="RefSeq" id="WP_257927424.1">
    <property type="nucleotide sequence ID" value="NZ_JAMXQV010000061.1"/>
</dbReference>
<feature type="transmembrane region" description="Helical" evidence="1">
    <location>
        <begin position="80"/>
        <end position="100"/>
    </location>
</feature>
<proteinExistence type="predicted"/>
<keyword evidence="1" id="KW-0472">Membrane</keyword>